<organism evidence="2 3">
    <name type="scientific">Pseudomonas phage PspYZU05</name>
    <dbReference type="NCBI Taxonomy" id="1983556"/>
    <lineage>
        <taxon>Viruses</taxon>
        <taxon>Duplodnaviria</taxon>
        <taxon>Heunggongvirae</taxon>
        <taxon>Uroviricota</taxon>
        <taxon>Caudoviricetes</taxon>
        <taxon>Pantevenvirales</taxon>
        <taxon>Straboviridae</taxon>
        <taxon>Jiangsuvirus</taxon>
        <taxon>Jiangsuvirus pspyzu05</taxon>
    </lineage>
</organism>
<evidence type="ECO:0000313" key="2">
    <source>
        <dbReference type="EMBL" id="ASD51982.1"/>
    </source>
</evidence>
<dbReference type="EMBL" id="KY971610">
    <property type="protein sequence ID" value="ASD51982.1"/>
    <property type="molecule type" value="Genomic_DNA"/>
</dbReference>
<name>A0A2U7NRX4_9CAUD</name>
<dbReference type="SMR" id="A0A2U7NRX4"/>
<dbReference type="Gene3D" id="3.40.50.300">
    <property type="entry name" value="P-loop containing nucleotide triphosphate hydrolases"/>
    <property type="match status" value="2"/>
</dbReference>
<keyword evidence="2" id="KW-0347">Helicase</keyword>
<dbReference type="GO" id="GO:0004386">
    <property type="term" value="F:helicase activity"/>
    <property type="evidence" value="ECO:0007669"/>
    <property type="project" value="UniProtKB-KW"/>
</dbReference>
<reference evidence="2 3" key="1">
    <citation type="submission" date="2017-04" db="EMBL/GenBank/DDBJ databases">
        <title>Isolation of lytic bacteriophages infecting Pseudomonas strains for biocontrol of fish and shrimp spoilage during chilled storage.</title>
        <authorList>
            <person name="Yang Z."/>
            <person name="Tao X."/>
            <person name="Gao L."/>
            <person name="Rao S."/>
        </authorList>
    </citation>
    <scope>NUCLEOTIDE SEQUENCE [LARGE SCALE GENOMIC DNA]</scope>
</reference>
<dbReference type="Pfam" id="PF18343">
    <property type="entry name" value="SH3_14"/>
    <property type="match status" value="1"/>
</dbReference>
<dbReference type="InterPro" id="IPR027417">
    <property type="entry name" value="P-loop_NTPase"/>
</dbReference>
<feature type="domain" description="Dda helicase SH3" evidence="1">
    <location>
        <begin position="274"/>
        <end position="404"/>
    </location>
</feature>
<keyword evidence="3" id="KW-1185">Reference proteome</keyword>
<evidence type="ECO:0000259" key="1">
    <source>
        <dbReference type="Pfam" id="PF18343"/>
    </source>
</evidence>
<dbReference type="Proteomes" id="UP000247773">
    <property type="component" value="Genome"/>
</dbReference>
<sequence>MVITFDDLTEGQKLAFNEVVDAIKTQNLNLRADTKTHITINGEAGTGKTTLTKFLIDYIIKEGINGVILAAPTHAAKTVLSKLSGMEAETIHSVLKISPTNYEDQTVFEQREIPNLAECRILICDEGSMYDRKLVQLILNTVPKWCLVIVLGDKEQIRPVSPGETLPGISPFFTHKKFKQIKLTEVKRSNGPIITVAREILKGQWLRECLDEDGQGVHAYDPESDIPSLHWFLKEYFKVVKTKEDFVNTRVMAYTNKVVNTLNKIIRKRIFNTDEPFIEDEIIVMQGPLTESLIVDGKKVKKLIYNNGQRVRIVRVNKTVHTLRARFVESTKEIDVWTLTVETADKNIDEYHLKDLHIVDEGSELVLKEFLSETANTYRYWELPGKAPWGEFWTIKERYSNVKAEPCSTIHKAQGISVDNAFLCTSGLSSMDPDLVKELIYVGSTRPKHNLYWI</sequence>
<protein>
    <submittedName>
        <fullName evidence="2">DNA helicase</fullName>
    </submittedName>
</protein>
<keyword evidence="2" id="KW-0067">ATP-binding</keyword>
<dbReference type="Gene3D" id="2.30.30.780">
    <property type="match status" value="1"/>
</dbReference>
<gene>
    <name evidence="2" type="ORF">PspYZU05_30</name>
</gene>
<dbReference type="CDD" id="cd17933">
    <property type="entry name" value="DEXSc_RecD-like"/>
    <property type="match status" value="1"/>
</dbReference>
<keyword evidence="2" id="KW-0378">Hydrolase</keyword>
<evidence type="ECO:0000313" key="3">
    <source>
        <dbReference type="Proteomes" id="UP000247773"/>
    </source>
</evidence>
<keyword evidence="2" id="KW-0547">Nucleotide-binding</keyword>
<accession>A0A2U7NRX4</accession>
<dbReference type="Pfam" id="PF13604">
    <property type="entry name" value="AAA_30"/>
    <property type="match status" value="1"/>
</dbReference>
<dbReference type="CDD" id="cd18809">
    <property type="entry name" value="SF1_C_RecD"/>
    <property type="match status" value="1"/>
</dbReference>
<proteinExistence type="predicted"/>
<dbReference type="SUPFAM" id="SSF52540">
    <property type="entry name" value="P-loop containing nucleoside triphosphate hydrolases"/>
    <property type="match status" value="1"/>
</dbReference>
<dbReference type="InterPro" id="IPR041214">
    <property type="entry name" value="SH3_14"/>
</dbReference>